<comment type="caution">
    <text evidence="1">The sequence shown here is derived from an EMBL/GenBank/DDBJ whole genome shotgun (WGS) entry which is preliminary data.</text>
</comment>
<accession>A0ABU5EW91</accession>
<protein>
    <submittedName>
        <fullName evidence="1">Uncharacterized protein</fullName>
    </submittedName>
</protein>
<dbReference type="RefSeq" id="WP_320686233.1">
    <property type="nucleotide sequence ID" value="NZ_JAXBLV010000110.1"/>
</dbReference>
<reference evidence="2" key="1">
    <citation type="journal article" date="2023" name="Mar. Drugs">
        <title>Gemmata algarum, a Novel Planctomycete Isolated from an Algal Mat, Displays Antimicrobial Activity.</title>
        <authorList>
            <person name="Kumar G."/>
            <person name="Kallscheuer N."/>
            <person name="Kashif M."/>
            <person name="Ahamad S."/>
            <person name="Jagadeeshwari U."/>
            <person name="Pannikurungottu S."/>
            <person name="Haufschild T."/>
            <person name="Kabuu M."/>
            <person name="Sasikala C."/>
            <person name="Jogler C."/>
            <person name="Ramana C."/>
        </authorList>
    </citation>
    <scope>NUCLEOTIDE SEQUENCE [LARGE SCALE GENOMIC DNA]</scope>
    <source>
        <strain evidence="2">JC673</strain>
    </source>
</reference>
<name>A0ABU5EW91_9BACT</name>
<organism evidence="1 2">
    <name type="scientific">Gemmata algarum</name>
    <dbReference type="NCBI Taxonomy" id="2975278"/>
    <lineage>
        <taxon>Bacteria</taxon>
        <taxon>Pseudomonadati</taxon>
        <taxon>Planctomycetota</taxon>
        <taxon>Planctomycetia</taxon>
        <taxon>Gemmatales</taxon>
        <taxon>Gemmataceae</taxon>
        <taxon>Gemmata</taxon>
    </lineage>
</organism>
<keyword evidence="2" id="KW-1185">Reference proteome</keyword>
<evidence type="ECO:0000313" key="1">
    <source>
        <dbReference type="EMBL" id="MDY3559480.1"/>
    </source>
</evidence>
<gene>
    <name evidence="1" type="ORF">R5W23_000473</name>
</gene>
<dbReference type="Proteomes" id="UP001272242">
    <property type="component" value="Unassembled WGS sequence"/>
</dbReference>
<sequence>MSTDRLTGYQGEEGVTPEDWVDPGSTFAAVRDAVFEDTRYYDVWNGPGTAKLPVYPLGLWDLLRRALWAGHYPFRRAADRTVDTHADLRWGPDRRGVRRLLHPNGVCLTGVWEITEPTEYTGYFRQNSRGLVIGRYSAGGAVLRGQPRSLSLVGKLYPTADRRDPRRYVPAGIITQEDFGGPGAPFINDAELRNAPSTHAWRRGLVALAMLAVTGAVFRRADTNPTFRQLYEISELGEPPGAAAKAPEFMRLLVAPEQPRVGGPGDRIDVRDEVLAQIYEPGVREPKKTLVFNIEVSDTGSTRGPAVRQIRTVTNWKRIGRITFDEAVASYNGDFVIHFHHPAWRLDHNNPATAVRAAARAGRPVL</sequence>
<evidence type="ECO:0000313" key="2">
    <source>
        <dbReference type="Proteomes" id="UP001272242"/>
    </source>
</evidence>
<dbReference type="EMBL" id="JAXBLV010000110">
    <property type="protein sequence ID" value="MDY3559480.1"/>
    <property type="molecule type" value="Genomic_DNA"/>
</dbReference>
<proteinExistence type="predicted"/>